<dbReference type="Pfam" id="PF00209">
    <property type="entry name" value="SNF"/>
    <property type="match status" value="2"/>
</dbReference>
<gene>
    <name evidence="8" type="ORF">NCTC13093_00113</name>
</gene>
<keyword evidence="2 6" id="KW-0813">Transport</keyword>
<keyword evidence="9" id="KW-1185">Reference proteome</keyword>
<keyword evidence="4 7" id="KW-1133">Transmembrane helix</keyword>
<feature type="transmembrane region" description="Helical" evidence="7">
    <location>
        <begin position="144"/>
        <end position="166"/>
    </location>
</feature>
<dbReference type="PROSITE" id="PS50267">
    <property type="entry name" value="NA_NEUROTRAN_SYMP_3"/>
    <property type="match status" value="1"/>
</dbReference>
<feature type="transmembrane region" description="Helical" evidence="7">
    <location>
        <begin position="178"/>
        <end position="197"/>
    </location>
</feature>
<feature type="transmembrane region" description="Helical" evidence="7">
    <location>
        <begin position="256"/>
        <end position="283"/>
    </location>
</feature>
<dbReference type="SUPFAM" id="SSF161070">
    <property type="entry name" value="SNF-like"/>
    <property type="match status" value="1"/>
</dbReference>
<feature type="transmembrane region" description="Helical" evidence="7">
    <location>
        <begin position="217"/>
        <end position="235"/>
    </location>
</feature>
<dbReference type="GO" id="GO:0015293">
    <property type="term" value="F:symporter activity"/>
    <property type="evidence" value="ECO:0007669"/>
    <property type="project" value="UniProtKB-KW"/>
</dbReference>
<evidence type="ECO:0000256" key="5">
    <source>
        <dbReference type="ARBA" id="ARBA00023136"/>
    </source>
</evidence>
<keyword evidence="5 7" id="KW-0472">Membrane</keyword>
<dbReference type="NCBIfam" id="NF037979">
    <property type="entry name" value="Na_transp"/>
    <property type="match status" value="1"/>
</dbReference>
<dbReference type="PROSITE" id="PS00610">
    <property type="entry name" value="NA_NEUROTRAN_SYMP_1"/>
    <property type="match status" value="1"/>
</dbReference>
<dbReference type="PANTHER" id="PTHR42948:SF1">
    <property type="entry name" value="TRANSPORTER"/>
    <property type="match status" value="1"/>
</dbReference>
<dbReference type="InterPro" id="IPR047218">
    <property type="entry name" value="YocR/YhdH-like"/>
</dbReference>
<sequence length="458" mass="50797">MSEREQFKTRLGFLLIAAGCAIGLGNVWRFPYITGQYGGAIFVLIYLAFLLGVGMPLLTMELAVGRASRRSIARAFEILEQPKSKWHYNKFWLIPGSYVLMSFYGLLTGWLLFYCYKSFTGGFAGGVDKAAAQMQFEQLLSNPLYMFVCMTTVVVVSFAVVALGVVKGIERITKPLMILLFILLVFMAIRSFTLPGFVEGIEYYLAPNTERISDVGLLEILWAAMGQAFFTLSVGQGSIQIFGTYMDKRYSLASEATYICGLDTTVALLAGLVIFPACFSYGVQPDAGPSLLFITLTTVFANMEMGAFWGGLFFLFMLFAALSTLIAVFESIIAMTMDLFAISRVRSVIINFVIIMCMSIPCLLGFNYLSFIQPLGEGSTILDFQDFIISNNILPLGSLFFVLFVTSKTGMGFKNYLAECNTGSGPKIPAFLFWYYRYVLPVVIIILLITGYVNIFGK</sequence>
<dbReference type="PANTHER" id="PTHR42948">
    <property type="entry name" value="TRANSPORTER"/>
    <property type="match status" value="1"/>
</dbReference>
<comment type="subcellular location">
    <subcellularLocation>
        <location evidence="1">Membrane</location>
        <topology evidence="1">Multi-pass membrane protein</topology>
    </subcellularLocation>
</comment>
<keyword evidence="3 6" id="KW-0812">Transmembrane</keyword>
<evidence type="ECO:0000256" key="7">
    <source>
        <dbReference type="SAM" id="Phobius"/>
    </source>
</evidence>
<dbReference type="Proteomes" id="UP000250086">
    <property type="component" value="Unassembled WGS sequence"/>
</dbReference>
<feature type="transmembrane region" description="Helical" evidence="7">
    <location>
        <begin position="91"/>
        <end position="113"/>
    </location>
</feature>
<evidence type="ECO:0000256" key="2">
    <source>
        <dbReference type="ARBA" id="ARBA00022448"/>
    </source>
</evidence>
<keyword evidence="6" id="KW-0769">Symport</keyword>
<dbReference type="AlphaFoldDB" id="A0A2X0WPU6"/>
<feature type="transmembrane region" description="Helical" evidence="7">
    <location>
        <begin position="388"/>
        <end position="406"/>
    </location>
</feature>
<evidence type="ECO:0000313" key="9">
    <source>
        <dbReference type="Proteomes" id="UP000250086"/>
    </source>
</evidence>
<feature type="transmembrane region" description="Helical" evidence="7">
    <location>
        <begin position="307"/>
        <end position="328"/>
    </location>
</feature>
<dbReference type="InterPro" id="IPR000175">
    <property type="entry name" value="Na/ntran_symport"/>
</dbReference>
<dbReference type="EMBL" id="UAPV01000001">
    <property type="protein sequence ID" value="SPT68778.1"/>
    <property type="molecule type" value="Genomic_DNA"/>
</dbReference>
<evidence type="ECO:0000256" key="6">
    <source>
        <dbReference type="RuleBase" id="RU003732"/>
    </source>
</evidence>
<accession>A0A2X0WPU6</accession>
<proteinExistence type="inferred from homology"/>
<evidence type="ECO:0000256" key="4">
    <source>
        <dbReference type="ARBA" id="ARBA00022989"/>
    </source>
</evidence>
<organism evidence="8 9">
    <name type="scientific">Anaerobiospirillum thomasii</name>
    <dbReference type="NCBI Taxonomy" id="179995"/>
    <lineage>
        <taxon>Bacteria</taxon>
        <taxon>Pseudomonadati</taxon>
        <taxon>Pseudomonadota</taxon>
        <taxon>Gammaproteobacteria</taxon>
        <taxon>Aeromonadales</taxon>
        <taxon>Succinivibrionaceae</taxon>
        <taxon>Anaerobiospirillum</taxon>
    </lineage>
</organism>
<dbReference type="PRINTS" id="PR00176">
    <property type="entry name" value="NANEUSMPORT"/>
</dbReference>
<evidence type="ECO:0000256" key="1">
    <source>
        <dbReference type="ARBA" id="ARBA00004141"/>
    </source>
</evidence>
<feature type="transmembrane region" description="Helical" evidence="7">
    <location>
        <begin position="12"/>
        <end position="31"/>
    </location>
</feature>
<dbReference type="OrthoDB" id="9762833at2"/>
<dbReference type="InterPro" id="IPR037272">
    <property type="entry name" value="SNS_sf"/>
</dbReference>
<dbReference type="GO" id="GO:0016020">
    <property type="term" value="C:membrane"/>
    <property type="evidence" value="ECO:0007669"/>
    <property type="project" value="UniProtKB-SubCell"/>
</dbReference>
<dbReference type="CDD" id="cd10336">
    <property type="entry name" value="SLC6sbd_Tyt1-Like"/>
    <property type="match status" value="1"/>
</dbReference>
<dbReference type="RefSeq" id="WP_113742993.1">
    <property type="nucleotide sequence ID" value="NZ_UAPU01000005.1"/>
</dbReference>
<protein>
    <recommendedName>
        <fullName evidence="6">Transporter</fullName>
    </recommendedName>
</protein>
<feature type="transmembrane region" description="Helical" evidence="7">
    <location>
        <begin position="435"/>
        <end position="455"/>
    </location>
</feature>
<evidence type="ECO:0000256" key="3">
    <source>
        <dbReference type="ARBA" id="ARBA00022692"/>
    </source>
</evidence>
<feature type="transmembrane region" description="Helical" evidence="7">
    <location>
        <begin position="348"/>
        <end position="368"/>
    </location>
</feature>
<comment type="similarity">
    <text evidence="6">Belongs to the sodium:neurotransmitter symporter (SNF) (TC 2.A.22) family.</text>
</comment>
<name>A0A2X0WPU6_9GAMM</name>
<evidence type="ECO:0000313" key="8">
    <source>
        <dbReference type="EMBL" id="SPT68778.1"/>
    </source>
</evidence>
<reference evidence="8 9" key="1">
    <citation type="submission" date="2018-06" db="EMBL/GenBank/DDBJ databases">
        <authorList>
            <consortium name="Pathogen Informatics"/>
            <person name="Doyle S."/>
        </authorList>
    </citation>
    <scope>NUCLEOTIDE SEQUENCE [LARGE SCALE GENOMIC DNA]</scope>
    <source>
        <strain evidence="8 9">NCTC13093</strain>
    </source>
</reference>
<feature type="transmembrane region" description="Helical" evidence="7">
    <location>
        <begin position="37"/>
        <end position="64"/>
    </location>
</feature>